<reference evidence="2" key="1">
    <citation type="submission" date="2009-12" db="EMBL/GenBank/DDBJ databases">
        <title>Sequence of Clostridiales genomosp. BVAB3 str. UPII9-5.</title>
        <authorList>
            <person name="Madupu R."/>
            <person name="Durkin A.S."/>
            <person name="Torralba M."/>
            <person name="Methe B."/>
            <person name="Sutton G.G."/>
            <person name="Strausberg R.L."/>
            <person name="Nelson K.E."/>
        </authorList>
    </citation>
    <scope>NUCLEOTIDE SEQUENCE [LARGE SCALE GENOMIC DNA]</scope>
    <source>
        <strain evidence="2">UPII9-5</strain>
    </source>
</reference>
<proteinExistence type="predicted"/>
<dbReference type="EMBL" id="CP001850">
    <property type="protein sequence ID" value="ADC91129.1"/>
    <property type="molecule type" value="Genomic_DNA"/>
</dbReference>
<protein>
    <submittedName>
        <fullName evidence="1">Uncharacterized protein</fullName>
    </submittedName>
</protein>
<dbReference type="NCBIfam" id="TIGR01167">
    <property type="entry name" value="LPXTG_anchor"/>
    <property type="match status" value="1"/>
</dbReference>
<evidence type="ECO:0000313" key="1">
    <source>
        <dbReference type="EMBL" id="ADC91129.1"/>
    </source>
</evidence>
<organism evidence="1 2">
    <name type="scientific">Mageeibacillus indolicus (strain UPII9-5)</name>
    <name type="common">Clostridiales genomosp. BVAB3 (strain UPII9-5)</name>
    <dbReference type="NCBI Taxonomy" id="699246"/>
    <lineage>
        <taxon>Bacteria</taxon>
        <taxon>Bacillati</taxon>
        <taxon>Bacillota</taxon>
        <taxon>Clostridia</taxon>
        <taxon>Eubacteriales</taxon>
        <taxon>Oscillospiraceae</taxon>
        <taxon>Mageeibacillus</taxon>
    </lineage>
</organism>
<dbReference type="AlphaFoldDB" id="D3R0J7"/>
<dbReference type="Proteomes" id="UP000008234">
    <property type="component" value="Chromosome"/>
</dbReference>
<keyword evidence="2" id="KW-1185">Reference proteome</keyword>
<dbReference type="STRING" id="699246.HMPREF0868_0366"/>
<gene>
    <name evidence="1" type="ordered locus">HMPREF0868_0366</name>
</gene>
<dbReference type="HOGENOM" id="CLU_3292068_0_0_9"/>
<name>D3R0J7_MAGIU</name>
<evidence type="ECO:0000313" key="2">
    <source>
        <dbReference type="Proteomes" id="UP000008234"/>
    </source>
</evidence>
<dbReference type="KEGG" id="clo:HMPREF0868_0366"/>
<accession>D3R0J7</accession>
<sequence length="40" mass="4395">MPKTGESISFGWLFFALGILLTGFAVVCKKKIMECGRSID</sequence>